<dbReference type="PANTHER" id="PTHR11717">
    <property type="entry name" value="LOW MOLECULAR WEIGHT PROTEIN TYROSINE PHOSPHATASE"/>
    <property type="match status" value="1"/>
</dbReference>
<dbReference type="RefSeq" id="WP_261697297.1">
    <property type="nucleotide sequence ID" value="NZ_CP104694.1"/>
</dbReference>
<evidence type="ECO:0000256" key="1">
    <source>
        <dbReference type="ARBA" id="ARBA00011063"/>
    </source>
</evidence>
<sequence>MKILFVCLGNICRSPVLEAVLRDHVRRAGLKWEVASVGTGAWHVGRAADPRSCASATRRGYSMDRHRARQLHVNHFYEYDWLLAADRENLRELQLLRPADASARVELALAFAGLETPQEVPDPYFGADADFEHVVDLAEEFARNVLARYAKR</sequence>
<dbReference type="Pfam" id="PF01451">
    <property type="entry name" value="LMWPc"/>
    <property type="match status" value="1"/>
</dbReference>
<name>A0ABY6BRF4_9GAMM</name>
<dbReference type="InterPro" id="IPR017867">
    <property type="entry name" value="Tyr_phospatase_low_mol_wt"/>
</dbReference>
<keyword evidence="7" id="KW-1185">Reference proteome</keyword>
<accession>A0ABY6BRF4</accession>
<comment type="similarity">
    <text evidence="1">Belongs to the low molecular weight phosphotyrosine protein phosphatase family.</text>
</comment>
<reference evidence="6" key="1">
    <citation type="submission" date="2022-09" db="EMBL/GenBank/DDBJ databases">
        <title>Tahibacter sp. nov., isolated from a fresh water.</title>
        <authorList>
            <person name="Baek J.H."/>
            <person name="Lee J.K."/>
            <person name="Kim J.M."/>
            <person name="Jeon C.O."/>
        </authorList>
    </citation>
    <scope>NUCLEOTIDE SEQUENCE</scope>
    <source>
        <strain evidence="6">W38</strain>
    </source>
</reference>
<evidence type="ECO:0000256" key="2">
    <source>
        <dbReference type="ARBA" id="ARBA00013064"/>
    </source>
</evidence>
<dbReference type="EMBL" id="CP104694">
    <property type="protein sequence ID" value="UXI70347.1"/>
    <property type="molecule type" value="Genomic_DNA"/>
</dbReference>
<evidence type="ECO:0000256" key="4">
    <source>
        <dbReference type="ARBA" id="ARBA00022912"/>
    </source>
</evidence>
<dbReference type="InterPro" id="IPR050438">
    <property type="entry name" value="LMW_PTPase"/>
</dbReference>
<feature type="domain" description="Phosphotyrosine protein phosphatase I" evidence="5">
    <location>
        <begin position="1"/>
        <end position="148"/>
    </location>
</feature>
<dbReference type="InterPro" id="IPR036196">
    <property type="entry name" value="Ptyr_pPase_sf"/>
</dbReference>
<evidence type="ECO:0000256" key="3">
    <source>
        <dbReference type="ARBA" id="ARBA00022801"/>
    </source>
</evidence>
<proteinExistence type="inferred from homology"/>
<dbReference type="SMART" id="SM00226">
    <property type="entry name" value="LMWPc"/>
    <property type="match status" value="1"/>
</dbReference>
<evidence type="ECO:0000313" key="6">
    <source>
        <dbReference type="EMBL" id="UXI70347.1"/>
    </source>
</evidence>
<evidence type="ECO:0000313" key="7">
    <source>
        <dbReference type="Proteomes" id="UP001064632"/>
    </source>
</evidence>
<gene>
    <name evidence="6" type="ORF">N4264_12130</name>
</gene>
<keyword evidence="4" id="KW-0904">Protein phosphatase</keyword>
<protein>
    <recommendedName>
        <fullName evidence="2">protein-tyrosine-phosphatase</fullName>
        <ecNumber evidence="2">3.1.3.48</ecNumber>
    </recommendedName>
</protein>
<dbReference type="EC" id="3.1.3.48" evidence="2"/>
<dbReference type="PANTHER" id="PTHR11717:SF7">
    <property type="entry name" value="LOW MOLECULAR WEIGHT PHOSPHOTYROSINE PROTEIN PHOSPHATASE"/>
    <property type="match status" value="1"/>
</dbReference>
<dbReference type="PRINTS" id="PR00719">
    <property type="entry name" value="LMWPTPASE"/>
</dbReference>
<dbReference type="Gene3D" id="3.40.50.2300">
    <property type="match status" value="1"/>
</dbReference>
<dbReference type="SUPFAM" id="SSF52788">
    <property type="entry name" value="Phosphotyrosine protein phosphatases I"/>
    <property type="match status" value="1"/>
</dbReference>
<dbReference type="InterPro" id="IPR023485">
    <property type="entry name" value="Ptyr_pPase"/>
</dbReference>
<evidence type="ECO:0000259" key="5">
    <source>
        <dbReference type="SMART" id="SM00226"/>
    </source>
</evidence>
<keyword evidence="3" id="KW-0378">Hydrolase</keyword>
<dbReference type="CDD" id="cd16343">
    <property type="entry name" value="LMWPTP"/>
    <property type="match status" value="1"/>
</dbReference>
<organism evidence="6 7">
    <name type="scientific">Tahibacter amnicola</name>
    <dbReference type="NCBI Taxonomy" id="2976241"/>
    <lineage>
        <taxon>Bacteria</taxon>
        <taxon>Pseudomonadati</taxon>
        <taxon>Pseudomonadota</taxon>
        <taxon>Gammaproteobacteria</taxon>
        <taxon>Lysobacterales</taxon>
        <taxon>Rhodanobacteraceae</taxon>
        <taxon>Tahibacter</taxon>
    </lineage>
</organism>
<dbReference type="Proteomes" id="UP001064632">
    <property type="component" value="Chromosome"/>
</dbReference>